<reference evidence="1" key="1">
    <citation type="submission" date="2015-02" db="EMBL/GenBank/DDBJ databases">
        <title>A novel member of the family Ruminococcaceae isolated from human feces.</title>
        <authorList>
            <person name="Shkoporov A.N."/>
            <person name="Chaplin A.V."/>
            <person name="Motuzova O.V."/>
            <person name="Kafarskaia L.I."/>
            <person name="Khokhlova E.V."/>
            <person name="Efimov B.A."/>
        </authorList>
    </citation>
    <scope>NUCLEOTIDE SEQUENCE [LARGE SCALE GENOMIC DNA]</scope>
    <source>
        <strain evidence="1">585-1</strain>
    </source>
</reference>
<evidence type="ECO:0000313" key="4">
    <source>
        <dbReference type="Proteomes" id="UP000032483"/>
    </source>
</evidence>
<gene>
    <name evidence="2" type="ORF">ASJ35_16405</name>
    <name evidence="3" type="ORF">FYJ76_07905</name>
    <name evidence="1" type="ORF">TQ39_01585</name>
</gene>
<evidence type="ECO:0000313" key="6">
    <source>
        <dbReference type="Proteomes" id="UP000431913"/>
    </source>
</evidence>
<dbReference type="RefSeq" id="WP_009325846.1">
    <property type="nucleotide sequence ID" value="NZ_CAQJQL010000219.1"/>
</dbReference>
<dbReference type="Proteomes" id="UP000053433">
    <property type="component" value="Unassembled WGS sequence"/>
</dbReference>
<dbReference type="EMBL" id="JXXK01000001">
    <property type="protein sequence ID" value="KJF41519.1"/>
    <property type="molecule type" value="Genomic_DNA"/>
</dbReference>
<accession>A0A0W7TMC2</accession>
<comment type="caution">
    <text evidence="1">The sequence shown here is derived from an EMBL/GenBank/DDBJ whole genome shotgun (WGS) entry which is preliminary data.</text>
</comment>
<reference evidence="3 6" key="3">
    <citation type="submission" date="2019-08" db="EMBL/GenBank/DDBJ databases">
        <title>In-depth cultivation of the pig gut microbiome towards novel bacterial diversity and tailored functional studies.</title>
        <authorList>
            <person name="Wylensek D."/>
            <person name="Hitch T.C.A."/>
            <person name="Clavel T."/>
        </authorList>
    </citation>
    <scope>NUCLEOTIDE SEQUENCE [LARGE SCALE GENOMIC DNA]</scope>
    <source>
        <strain evidence="3 6">WCA3-601-WT-6J</strain>
    </source>
</reference>
<reference evidence="2 5" key="2">
    <citation type="submission" date="2015-10" db="EMBL/GenBank/DDBJ databases">
        <title>A novel member of the family Ruminococcaceae isolated from human faeces.</title>
        <authorList>
            <person name="Shkoporov A.N."/>
            <person name="Chaplin A.V."/>
            <person name="Motuzova O.V."/>
            <person name="Kafarskaia L.I."/>
            <person name="Efimov B.A."/>
        </authorList>
    </citation>
    <scope>NUCLEOTIDE SEQUENCE [LARGE SCALE GENOMIC DNA]</scope>
    <source>
        <strain evidence="2 5">668</strain>
    </source>
</reference>
<evidence type="ECO:0000313" key="5">
    <source>
        <dbReference type="Proteomes" id="UP000053433"/>
    </source>
</evidence>
<keyword evidence="4" id="KW-1185">Reference proteome</keyword>
<dbReference type="Proteomes" id="UP000032483">
    <property type="component" value="Unassembled WGS sequence"/>
</dbReference>
<proteinExistence type="predicted"/>
<dbReference type="EMBL" id="VUNJ01000007">
    <property type="protein sequence ID" value="MST91865.1"/>
    <property type="molecule type" value="Genomic_DNA"/>
</dbReference>
<name>A0A0D8J427_9FIRM</name>
<dbReference type="GeneID" id="42855327"/>
<dbReference type="Proteomes" id="UP000431913">
    <property type="component" value="Unassembled WGS sequence"/>
</dbReference>
<sequence length="82" mass="8918">MTFEQKLKAAALEAALHPALRHAAKNPARTARNLVEFTAGVAGGLFDDAQKAKLYDAVYPMLQEADREHLFALLEHAAGLCE</sequence>
<dbReference type="EMBL" id="LMUA01000034">
    <property type="protein sequence ID" value="KUE74974.1"/>
    <property type="molecule type" value="Genomic_DNA"/>
</dbReference>
<organism evidence="1 4">
    <name type="scientific">Ruthenibacterium lactatiformans</name>
    <dbReference type="NCBI Taxonomy" id="1550024"/>
    <lineage>
        <taxon>Bacteria</taxon>
        <taxon>Bacillati</taxon>
        <taxon>Bacillota</taxon>
        <taxon>Clostridia</taxon>
        <taxon>Eubacteriales</taxon>
        <taxon>Oscillospiraceae</taxon>
        <taxon>Ruthenibacterium</taxon>
    </lineage>
</organism>
<accession>A0A0D8J427</accession>
<evidence type="ECO:0000313" key="3">
    <source>
        <dbReference type="EMBL" id="MST91865.1"/>
    </source>
</evidence>
<evidence type="ECO:0000313" key="1">
    <source>
        <dbReference type="EMBL" id="KJF41519.1"/>
    </source>
</evidence>
<dbReference type="AlphaFoldDB" id="A0A0D8J427"/>
<evidence type="ECO:0000313" key="2">
    <source>
        <dbReference type="EMBL" id="KUE74974.1"/>
    </source>
</evidence>
<protein>
    <submittedName>
        <fullName evidence="1">Uncharacterized protein</fullName>
    </submittedName>
</protein>